<protein>
    <submittedName>
        <fullName evidence="1">Uncharacterized protein</fullName>
    </submittedName>
</protein>
<dbReference type="OrthoDB" id="5328688at2759"/>
<gene>
    <name evidence="1" type="ORF">E0L32_011159</name>
</gene>
<dbReference type="AlphaFoldDB" id="A0A507AD88"/>
<name>A0A507AD88_9PEZI</name>
<dbReference type="Proteomes" id="UP000319257">
    <property type="component" value="Unassembled WGS sequence"/>
</dbReference>
<dbReference type="Gene3D" id="3.30.70.100">
    <property type="match status" value="1"/>
</dbReference>
<organism evidence="1 2">
    <name type="scientific">Thyridium curvatum</name>
    <dbReference type="NCBI Taxonomy" id="1093900"/>
    <lineage>
        <taxon>Eukaryota</taxon>
        <taxon>Fungi</taxon>
        <taxon>Dikarya</taxon>
        <taxon>Ascomycota</taxon>
        <taxon>Pezizomycotina</taxon>
        <taxon>Sordariomycetes</taxon>
        <taxon>Sordariomycetidae</taxon>
        <taxon>Thyridiales</taxon>
        <taxon>Thyridiaceae</taxon>
        <taxon>Thyridium</taxon>
    </lineage>
</organism>
<sequence length="229" mass="26008">MAPPAPDSDFYLFANVNFKPGRYDAWQKAYDGLGEYVFANEPTTKSYYFGVPPEYKDDISETTMMFAFEVYDKRESLYVTHFNSAAMGEFQRGAVPEMATGFDLQHYASLGGFLDAPGDRRECGVMHDAHVTCKSAADRRAVADSLRRLAASLGADGLVGAGVWTWMAYECLDNETDLRIYGRFRDWDAMKTWDRRAEVLGLWEKHGWKEVDKVVQRALIPTGKGWLHR</sequence>
<dbReference type="GeneID" id="41978606"/>
<dbReference type="InterPro" id="IPR011008">
    <property type="entry name" value="Dimeric_a/b-barrel"/>
</dbReference>
<keyword evidence="2" id="KW-1185">Reference proteome</keyword>
<dbReference type="InParanoid" id="A0A507AD88"/>
<proteinExistence type="predicted"/>
<reference evidence="1 2" key="1">
    <citation type="submission" date="2019-06" db="EMBL/GenBank/DDBJ databases">
        <title>Draft genome sequence of the filamentous fungus Phialemoniopsis curvata isolated from diesel fuel.</title>
        <authorList>
            <person name="Varaljay V.A."/>
            <person name="Lyon W.J."/>
            <person name="Crouch A.L."/>
            <person name="Drake C.E."/>
            <person name="Hollomon J.M."/>
            <person name="Nadeau L.J."/>
            <person name="Nunn H.S."/>
            <person name="Stevenson B.S."/>
            <person name="Bojanowski C.L."/>
            <person name="Crookes-Goodson W.J."/>
        </authorList>
    </citation>
    <scope>NUCLEOTIDE SEQUENCE [LARGE SCALE GENOMIC DNA]</scope>
    <source>
        <strain evidence="1 2">D216</strain>
    </source>
</reference>
<comment type="caution">
    <text evidence="1">The sequence shown here is derived from an EMBL/GenBank/DDBJ whole genome shotgun (WGS) entry which is preliminary data.</text>
</comment>
<evidence type="ECO:0000313" key="2">
    <source>
        <dbReference type="Proteomes" id="UP000319257"/>
    </source>
</evidence>
<dbReference type="SUPFAM" id="SSF54909">
    <property type="entry name" value="Dimeric alpha+beta barrel"/>
    <property type="match status" value="1"/>
</dbReference>
<accession>A0A507AD88</accession>
<dbReference type="RefSeq" id="XP_030988646.1">
    <property type="nucleotide sequence ID" value="XM_031133857.1"/>
</dbReference>
<evidence type="ECO:0000313" key="1">
    <source>
        <dbReference type="EMBL" id="TPX06935.1"/>
    </source>
</evidence>
<dbReference type="EMBL" id="SKBQ01000099">
    <property type="protein sequence ID" value="TPX06935.1"/>
    <property type="molecule type" value="Genomic_DNA"/>
</dbReference>